<dbReference type="EMBL" id="RCHU02000018">
    <property type="protein sequence ID" value="KAL3566356.1"/>
    <property type="molecule type" value="Genomic_DNA"/>
</dbReference>
<comment type="caution">
    <text evidence="1">The sequence shown here is derived from an EMBL/GenBank/DDBJ whole genome shotgun (WGS) entry which is preliminary data.</text>
</comment>
<accession>A0ACC4AJI0</accession>
<proteinExistence type="predicted"/>
<evidence type="ECO:0000313" key="1">
    <source>
        <dbReference type="EMBL" id="KAL3566356.1"/>
    </source>
</evidence>
<name>A0ACC4AJI0_POPAL</name>
<evidence type="ECO:0000313" key="2">
    <source>
        <dbReference type="Proteomes" id="UP000309997"/>
    </source>
</evidence>
<protein>
    <submittedName>
        <fullName evidence="1">Uncharacterized protein</fullName>
    </submittedName>
</protein>
<sequence length="229" mass="25336">MKPPACAACRHQRRRCRPDCPLAPFFPPEKAKDFEAAHKLFGVHNVVNNLKKIIPEQKPESITSMVYEANARVRDPVSGCTGIISRLLQNINAVKNPQQLQESSFALETKLFDGVHQGISLSIGKPAVKPERRSSSSPSSSKAHGKQPLQDQVQNVLDLVLFSEAPKGCLSIVLLQSGLPHYFCCVVWALGPWLTERDSQGNVIISIGVDNQYSMYLHCKKKMLHSSVP</sequence>
<reference evidence="1 2" key="1">
    <citation type="journal article" date="2024" name="Plant Biotechnol. J.">
        <title>Genome and CRISPR/Cas9 system of a widespread forest tree (Populus alba) in the world.</title>
        <authorList>
            <person name="Liu Y.J."/>
            <person name="Jiang P.F."/>
            <person name="Han X.M."/>
            <person name="Li X.Y."/>
            <person name="Wang H.M."/>
            <person name="Wang Y.J."/>
            <person name="Wang X.X."/>
            <person name="Zeng Q.Y."/>
        </authorList>
    </citation>
    <scope>NUCLEOTIDE SEQUENCE [LARGE SCALE GENOMIC DNA]</scope>
    <source>
        <strain evidence="2">cv. PAL-ZL1</strain>
    </source>
</reference>
<gene>
    <name evidence="1" type="ORF">D5086_031771</name>
</gene>
<keyword evidence="2" id="KW-1185">Reference proteome</keyword>
<organism evidence="1 2">
    <name type="scientific">Populus alba</name>
    <name type="common">White poplar</name>
    <dbReference type="NCBI Taxonomy" id="43335"/>
    <lineage>
        <taxon>Eukaryota</taxon>
        <taxon>Viridiplantae</taxon>
        <taxon>Streptophyta</taxon>
        <taxon>Embryophyta</taxon>
        <taxon>Tracheophyta</taxon>
        <taxon>Spermatophyta</taxon>
        <taxon>Magnoliopsida</taxon>
        <taxon>eudicotyledons</taxon>
        <taxon>Gunneridae</taxon>
        <taxon>Pentapetalae</taxon>
        <taxon>rosids</taxon>
        <taxon>fabids</taxon>
        <taxon>Malpighiales</taxon>
        <taxon>Salicaceae</taxon>
        <taxon>Saliceae</taxon>
        <taxon>Populus</taxon>
    </lineage>
</organism>
<dbReference type="Proteomes" id="UP000309997">
    <property type="component" value="Unassembled WGS sequence"/>
</dbReference>